<evidence type="ECO:0000256" key="2">
    <source>
        <dbReference type="SAM" id="MobiDB-lite"/>
    </source>
</evidence>
<organism evidence="3 4">
    <name type="scientific">Mytilus coruscus</name>
    <name type="common">Sea mussel</name>
    <dbReference type="NCBI Taxonomy" id="42192"/>
    <lineage>
        <taxon>Eukaryota</taxon>
        <taxon>Metazoa</taxon>
        <taxon>Spiralia</taxon>
        <taxon>Lophotrochozoa</taxon>
        <taxon>Mollusca</taxon>
        <taxon>Bivalvia</taxon>
        <taxon>Autobranchia</taxon>
        <taxon>Pteriomorphia</taxon>
        <taxon>Mytilida</taxon>
        <taxon>Mytiloidea</taxon>
        <taxon>Mytilidae</taxon>
        <taxon>Mytilinae</taxon>
        <taxon>Mytilus</taxon>
    </lineage>
</organism>
<sequence length="204" mass="22785">MLKRLQAAAAATQEAELERKAVTPNEKARSPSIADSAERKKSIMGPRQSTAGPSLIGLMASRRFAKKLSMKALGNRKASSIATVPLPEMEPTYRMEPKVKFNIQDVKDIIENVLHSRLNGMKYSARLTPKIGKSLSDEIKDRVKGLNLDRYKIICVLTIGQMGNQGMMLSSRCTWDDRFDCYATSSFQNQDIFCSATVYGIFRE</sequence>
<feature type="region of interest" description="Disordered" evidence="2">
    <location>
        <begin position="1"/>
        <end position="52"/>
    </location>
</feature>
<proteinExistence type="inferred from homology"/>
<dbReference type="Proteomes" id="UP000507470">
    <property type="component" value="Unassembled WGS sequence"/>
</dbReference>
<dbReference type="GO" id="GO:0045505">
    <property type="term" value="F:dynein intermediate chain binding"/>
    <property type="evidence" value="ECO:0007669"/>
    <property type="project" value="TreeGrafter"/>
</dbReference>
<dbReference type="InterPro" id="IPR005334">
    <property type="entry name" value="Tctex-1-like"/>
</dbReference>
<dbReference type="CDD" id="cd21451">
    <property type="entry name" value="DLC-like_TCTEX1D"/>
    <property type="match status" value="1"/>
</dbReference>
<dbReference type="EMBL" id="CACVKT020007511">
    <property type="protein sequence ID" value="CAC5408120.1"/>
    <property type="molecule type" value="Genomic_DNA"/>
</dbReference>
<feature type="compositionally biased region" description="Basic and acidic residues" evidence="2">
    <location>
        <begin position="16"/>
        <end position="29"/>
    </location>
</feature>
<accession>A0A6J8DML7</accession>
<dbReference type="AlphaFoldDB" id="A0A6J8DML7"/>
<dbReference type="PANTHER" id="PTHR21255">
    <property type="entry name" value="T-COMPLEX-ASSOCIATED-TESTIS-EXPRESSED 1/ DYNEIN LIGHT CHAIN"/>
    <property type="match status" value="1"/>
</dbReference>
<dbReference type="GO" id="GO:0007018">
    <property type="term" value="P:microtubule-based movement"/>
    <property type="evidence" value="ECO:0007669"/>
    <property type="project" value="TreeGrafter"/>
</dbReference>
<evidence type="ECO:0008006" key="5">
    <source>
        <dbReference type="Google" id="ProtNLM"/>
    </source>
</evidence>
<dbReference type="PANTHER" id="PTHR21255:SF65">
    <property type="entry name" value="TCTEX1 DOMAIN-CONTAINING PROTEIN 2"/>
    <property type="match status" value="1"/>
</dbReference>
<dbReference type="Gene3D" id="3.30.1140.40">
    <property type="entry name" value="Tctex-1"/>
    <property type="match status" value="1"/>
</dbReference>
<gene>
    <name evidence="3" type="ORF">MCOR_41545</name>
</gene>
<reference evidence="3 4" key="1">
    <citation type="submission" date="2020-06" db="EMBL/GenBank/DDBJ databases">
        <authorList>
            <person name="Li R."/>
            <person name="Bekaert M."/>
        </authorList>
    </citation>
    <scope>NUCLEOTIDE SEQUENCE [LARGE SCALE GENOMIC DNA]</scope>
    <source>
        <strain evidence="4">wild</strain>
    </source>
</reference>
<evidence type="ECO:0000313" key="4">
    <source>
        <dbReference type="Proteomes" id="UP000507470"/>
    </source>
</evidence>
<feature type="compositionally biased region" description="Low complexity" evidence="2">
    <location>
        <begin position="1"/>
        <end position="14"/>
    </location>
</feature>
<dbReference type="Pfam" id="PF03645">
    <property type="entry name" value="Tctex-1"/>
    <property type="match status" value="1"/>
</dbReference>
<evidence type="ECO:0000256" key="1">
    <source>
        <dbReference type="ARBA" id="ARBA00005361"/>
    </source>
</evidence>
<name>A0A6J8DML7_MYTCO</name>
<protein>
    <recommendedName>
        <fullName evidence="5">TCTEX1D1</fullName>
    </recommendedName>
</protein>
<keyword evidence="4" id="KW-1185">Reference proteome</keyword>
<dbReference type="GO" id="GO:0005737">
    <property type="term" value="C:cytoplasm"/>
    <property type="evidence" value="ECO:0007669"/>
    <property type="project" value="TreeGrafter"/>
</dbReference>
<dbReference type="InterPro" id="IPR038586">
    <property type="entry name" value="Tctex-1-like_sf"/>
</dbReference>
<dbReference type="GO" id="GO:0005868">
    <property type="term" value="C:cytoplasmic dynein complex"/>
    <property type="evidence" value="ECO:0007669"/>
    <property type="project" value="TreeGrafter"/>
</dbReference>
<comment type="similarity">
    <text evidence="1">Belongs to the dynein light chain Tctex-type family.</text>
</comment>
<evidence type="ECO:0000313" key="3">
    <source>
        <dbReference type="EMBL" id="CAC5408120.1"/>
    </source>
</evidence>
<dbReference type="OrthoDB" id="10260741at2759"/>